<dbReference type="EMBL" id="JABFDB010000021">
    <property type="protein sequence ID" value="NYZ22808.1"/>
    <property type="molecule type" value="Genomic_DNA"/>
</dbReference>
<keyword evidence="2" id="KW-1185">Reference proteome</keyword>
<evidence type="ECO:0000313" key="1">
    <source>
        <dbReference type="EMBL" id="NYZ22808.1"/>
    </source>
</evidence>
<evidence type="ECO:0000313" key="2">
    <source>
        <dbReference type="Proteomes" id="UP000584642"/>
    </source>
</evidence>
<protein>
    <submittedName>
        <fullName evidence="1">Uncharacterized protein</fullName>
    </submittedName>
</protein>
<accession>A0ABX2TI03</accession>
<dbReference type="RefSeq" id="WP_180284570.1">
    <property type="nucleotide sequence ID" value="NZ_JABFDB010000021.1"/>
</dbReference>
<gene>
    <name evidence="1" type="ORF">HND93_24120</name>
</gene>
<comment type="caution">
    <text evidence="1">The sequence shown here is derived from an EMBL/GenBank/DDBJ whole genome shotgun (WGS) entry which is preliminary data.</text>
</comment>
<dbReference type="Proteomes" id="UP000584642">
    <property type="component" value="Unassembled WGS sequence"/>
</dbReference>
<name>A0ABX2TI03_9PROT</name>
<organism evidence="1 2">
    <name type="scientific">Azospirillum oleiclasticum</name>
    <dbReference type="NCBI Taxonomy" id="2735135"/>
    <lineage>
        <taxon>Bacteria</taxon>
        <taxon>Pseudomonadati</taxon>
        <taxon>Pseudomonadota</taxon>
        <taxon>Alphaproteobacteria</taxon>
        <taxon>Rhodospirillales</taxon>
        <taxon>Azospirillaceae</taxon>
        <taxon>Azospirillum</taxon>
    </lineage>
</organism>
<proteinExistence type="predicted"/>
<reference evidence="1 2" key="1">
    <citation type="submission" date="2020-05" db="EMBL/GenBank/DDBJ databases">
        <title>Azospirillum oleiclasticum sp. nov, a nitrogen-fixing and heavy crude oil-emulsifying bacterium isolated from the crude oil of Yumen Oilfield.</title>
        <authorList>
            <person name="Wu D."/>
            <person name="Cai M."/>
            <person name="Zhang X."/>
        </authorList>
    </citation>
    <scope>NUCLEOTIDE SEQUENCE [LARGE SCALE GENOMIC DNA]</scope>
    <source>
        <strain evidence="1 2">ROY-1-1-2</strain>
    </source>
</reference>
<sequence length="120" mass="12987">MKELRTIIFDETEAAAAVVTFCRKNKRSLPSGTLKGFGIREGEGVTGVLSVTDDYGAVHEMVLTQEEVAAALVAHCMTRSIPLPKDASKVITAVDNQIVLAFEIGHIDAKKMVRASRMRG</sequence>